<dbReference type="Pfam" id="PF05184">
    <property type="entry name" value="SapB_1"/>
    <property type="match status" value="1"/>
</dbReference>
<organism evidence="3 4">
    <name type="scientific">Hibiscus sabdariffa</name>
    <name type="common">roselle</name>
    <dbReference type="NCBI Taxonomy" id="183260"/>
    <lineage>
        <taxon>Eukaryota</taxon>
        <taxon>Viridiplantae</taxon>
        <taxon>Streptophyta</taxon>
        <taxon>Embryophyta</taxon>
        <taxon>Tracheophyta</taxon>
        <taxon>Spermatophyta</taxon>
        <taxon>Magnoliopsida</taxon>
        <taxon>eudicotyledons</taxon>
        <taxon>Gunneridae</taxon>
        <taxon>Pentapetalae</taxon>
        <taxon>rosids</taxon>
        <taxon>malvids</taxon>
        <taxon>Malvales</taxon>
        <taxon>Malvaceae</taxon>
        <taxon>Malvoideae</taxon>
        <taxon>Hibiscus</taxon>
    </lineage>
</organism>
<dbReference type="EMBL" id="JBBPBN010000050">
    <property type="protein sequence ID" value="KAK8992367.1"/>
    <property type="molecule type" value="Genomic_DNA"/>
</dbReference>
<evidence type="ECO:0000256" key="1">
    <source>
        <dbReference type="SAM" id="Phobius"/>
    </source>
</evidence>
<keyword evidence="1" id="KW-1133">Transmembrane helix</keyword>
<feature type="domain" description="Saposin-like type B region 1" evidence="2">
    <location>
        <begin position="14"/>
        <end position="38"/>
    </location>
</feature>
<gene>
    <name evidence="3" type="ORF">V6N11_048451</name>
</gene>
<keyword evidence="1" id="KW-0812">Transmembrane</keyword>
<sequence length="98" mass="11344">MYGGREQQQIIRILRQLRQNQTQDIILRYVNQLCDRMPSPMGKSAVDCKSLSSMPKVFELAPEEYILKVAKVLKFSALAALLLWTFLLLVIYENNDLI</sequence>
<reference evidence="3 4" key="1">
    <citation type="journal article" date="2024" name="G3 (Bethesda)">
        <title>Genome assembly of Hibiscus sabdariffa L. provides insights into metabolisms of medicinal natural products.</title>
        <authorList>
            <person name="Kim T."/>
        </authorList>
    </citation>
    <scope>NUCLEOTIDE SEQUENCE [LARGE SCALE GENOMIC DNA]</scope>
    <source>
        <strain evidence="3">TK-2024</strain>
        <tissue evidence="3">Old leaves</tissue>
    </source>
</reference>
<proteinExistence type="predicted"/>
<dbReference type="InterPro" id="IPR007856">
    <property type="entry name" value="SapB_1"/>
</dbReference>
<dbReference type="SUPFAM" id="SSF47862">
    <property type="entry name" value="Saposin"/>
    <property type="match status" value="1"/>
</dbReference>
<keyword evidence="4" id="KW-1185">Reference proteome</keyword>
<evidence type="ECO:0000313" key="3">
    <source>
        <dbReference type="EMBL" id="KAK8992367.1"/>
    </source>
</evidence>
<evidence type="ECO:0000259" key="2">
    <source>
        <dbReference type="Pfam" id="PF05184"/>
    </source>
</evidence>
<comment type="caution">
    <text evidence="3">The sequence shown here is derived from an EMBL/GenBank/DDBJ whole genome shotgun (WGS) entry which is preliminary data.</text>
</comment>
<dbReference type="Gene3D" id="1.10.225.10">
    <property type="entry name" value="Saposin-like"/>
    <property type="match status" value="1"/>
</dbReference>
<protein>
    <recommendedName>
        <fullName evidence="2">Saposin-like type B region 1 domain-containing protein</fullName>
    </recommendedName>
</protein>
<evidence type="ECO:0000313" key="4">
    <source>
        <dbReference type="Proteomes" id="UP001396334"/>
    </source>
</evidence>
<accession>A0ABR2PVA2</accession>
<feature type="transmembrane region" description="Helical" evidence="1">
    <location>
        <begin position="72"/>
        <end position="92"/>
    </location>
</feature>
<dbReference type="Proteomes" id="UP001396334">
    <property type="component" value="Unassembled WGS sequence"/>
</dbReference>
<keyword evidence="1" id="KW-0472">Membrane</keyword>
<name>A0ABR2PVA2_9ROSI</name>
<dbReference type="InterPro" id="IPR011001">
    <property type="entry name" value="Saposin-like"/>
</dbReference>